<evidence type="ECO:0000256" key="1">
    <source>
        <dbReference type="ARBA" id="ARBA00004533"/>
    </source>
</evidence>
<dbReference type="PANTHER" id="PTHR30024:SF7">
    <property type="entry name" value="NITRATE_NITRITE BINDING PROTEIN NRTA"/>
    <property type="match status" value="1"/>
</dbReference>
<evidence type="ECO:0000256" key="2">
    <source>
        <dbReference type="ARBA" id="ARBA00022448"/>
    </source>
</evidence>
<dbReference type="AlphaFoldDB" id="A0A3S1BCR1"/>
<reference evidence="10" key="2">
    <citation type="journal article" date="2019" name="Genome Biol. Evol.">
        <title>Day and night: Metabolic profiles and evolutionary relationships of six axenic non-marine cyanobacteria.</title>
        <authorList>
            <person name="Will S.E."/>
            <person name="Henke P."/>
            <person name="Boedeker C."/>
            <person name="Huang S."/>
            <person name="Brinkmann H."/>
            <person name="Rohde M."/>
            <person name="Jarek M."/>
            <person name="Friedl T."/>
            <person name="Seufert S."/>
            <person name="Schumacher M."/>
            <person name="Overmann J."/>
            <person name="Neumann-Schaal M."/>
            <person name="Petersen J."/>
        </authorList>
    </citation>
    <scope>NUCLEOTIDE SEQUENCE [LARGE SCALE GENOMIC DNA]</scope>
    <source>
        <strain evidence="10">PCC 7102</strain>
    </source>
</reference>
<dbReference type="EMBL" id="RSCL01000002">
    <property type="protein sequence ID" value="RUT09233.1"/>
    <property type="molecule type" value="Genomic_DNA"/>
</dbReference>
<organism evidence="10 11">
    <name type="scientific">Dulcicalothrix desertica PCC 7102</name>
    <dbReference type="NCBI Taxonomy" id="232991"/>
    <lineage>
        <taxon>Bacteria</taxon>
        <taxon>Bacillati</taxon>
        <taxon>Cyanobacteriota</taxon>
        <taxon>Cyanophyceae</taxon>
        <taxon>Nostocales</taxon>
        <taxon>Calotrichaceae</taxon>
        <taxon>Dulcicalothrix</taxon>
    </lineage>
</organism>
<dbReference type="Proteomes" id="UP000271624">
    <property type="component" value="Unassembled WGS sequence"/>
</dbReference>
<evidence type="ECO:0000256" key="7">
    <source>
        <dbReference type="ARBA" id="ARBA00023136"/>
    </source>
</evidence>
<keyword evidence="5 9" id="KW-0732">Signal</keyword>
<dbReference type="SUPFAM" id="SSF53850">
    <property type="entry name" value="Periplasmic binding protein-like II"/>
    <property type="match status" value="1"/>
</dbReference>
<dbReference type="GO" id="GO:0006811">
    <property type="term" value="P:monoatomic ion transport"/>
    <property type="evidence" value="ECO:0007669"/>
    <property type="project" value="UniProtKB-KW"/>
</dbReference>
<dbReference type="InterPro" id="IPR006311">
    <property type="entry name" value="TAT_signal"/>
</dbReference>
<evidence type="ECO:0000313" key="10">
    <source>
        <dbReference type="EMBL" id="RUT09233.1"/>
    </source>
</evidence>
<name>A0A3S1BCR1_9CYAN</name>
<reference evidence="10" key="1">
    <citation type="submission" date="2018-12" db="EMBL/GenBank/DDBJ databases">
        <authorList>
            <person name="Will S."/>
            <person name="Neumann-Schaal M."/>
            <person name="Henke P."/>
        </authorList>
    </citation>
    <scope>NUCLEOTIDE SEQUENCE</scope>
    <source>
        <strain evidence="10">PCC 7102</strain>
    </source>
</reference>
<sequence length="440" mass="49338">MAKLSRRKFLAASSAVVAAQGIAHGLNNSSSTYAELRSKYSIGAYAGYTDTPEVTTAVLGFIAVTSCAPLIIAKAKGMFAKYGMPDVIVQKQPSWGVMRDKLMLGSDKDGLDGSHLLFPMAYLITTGEISYDRKIPMYIMARLNVNGQGISVAKVYQNLNLSLDSSLLKSELQKKSAKGESIRFAVPFRRVTGDFFMRWWLAYGGIDPERDTSIIVIPPPQMVANMRGGSMEGFCVVDPWHQRLIKQKLGYSTVTSGELWNNHPEKAFVMRASWVDKYPKASVSLLAAVMEAQIWCDQPENKQELFKILAERQWMGVSAEIIGNRLLGKFDYGNGRLVSNSPHAIKYWNDNASYPYKSHDLWFLIEDMRWGNRSPDFDTKRLIDAVNREDLWRQAAKTISQSDAIPPCTSRGVEKFFNGLEFDPENPSKYLQAPILRQVS</sequence>
<feature type="chain" id="PRO_5030082942" evidence="9">
    <location>
        <begin position="19"/>
        <end position="440"/>
    </location>
</feature>
<evidence type="ECO:0000256" key="5">
    <source>
        <dbReference type="ARBA" id="ARBA00022729"/>
    </source>
</evidence>
<dbReference type="OrthoDB" id="416209at2"/>
<dbReference type="RefSeq" id="WP_127079938.1">
    <property type="nucleotide sequence ID" value="NZ_RSCL01000002.1"/>
</dbReference>
<evidence type="ECO:0000256" key="4">
    <source>
        <dbReference type="ARBA" id="ARBA00022519"/>
    </source>
</evidence>
<evidence type="ECO:0000256" key="3">
    <source>
        <dbReference type="ARBA" id="ARBA00022475"/>
    </source>
</evidence>
<protein>
    <submittedName>
        <fullName evidence="10">Nitrate/nitrite transport system substrate-binding protein</fullName>
    </submittedName>
</protein>
<evidence type="ECO:0000313" key="11">
    <source>
        <dbReference type="Proteomes" id="UP000271624"/>
    </source>
</evidence>
<dbReference type="GO" id="GO:0005886">
    <property type="term" value="C:plasma membrane"/>
    <property type="evidence" value="ECO:0007669"/>
    <property type="project" value="UniProtKB-SubCell"/>
</dbReference>
<proteinExistence type="inferred from homology"/>
<accession>A0A3S1BCR1</accession>
<gene>
    <name evidence="10" type="primary">nrtA</name>
    <name evidence="10" type="ORF">DSM106972_012860</name>
</gene>
<comment type="subcellular location">
    <subcellularLocation>
        <location evidence="1">Cell inner membrane</location>
    </subcellularLocation>
</comment>
<comment type="caution">
    <text evidence="10">The sequence shown here is derived from an EMBL/GenBank/DDBJ whole genome shotgun (WGS) entry which is preliminary data.</text>
</comment>
<keyword evidence="11" id="KW-1185">Reference proteome</keyword>
<evidence type="ECO:0000256" key="6">
    <source>
        <dbReference type="ARBA" id="ARBA00023065"/>
    </source>
</evidence>
<keyword evidence="3" id="KW-1003">Cell membrane</keyword>
<keyword evidence="7" id="KW-0472">Membrane</keyword>
<evidence type="ECO:0000256" key="9">
    <source>
        <dbReference type="SAM" id="SignalP"/>
    </source>
</evidence>
<keyword evidence="2" id="KW-0813">Transport</keyword>
<dbReference type="PANTHER" id="PTHR30024">
    <property type="entry name" value="ALIPHATIC SULFONATES-BINDING PROTEIN-RELATED"/>
    <property type="match status" value="1"/>
</dbReference>
<dbReference type="InterPro" id="IPR044527">
    <property type="entry name" value="NrtA/CpmA_ABC-bd_dom"/>
</dbReference>
<dbReference type="Gene3D" id="3.40.190.10">
    <property type="entry name" value="Periplasmic binding protein-like II"/>
    <property type="match status" value="2"/>
</dbReference>
<keyword evidence="6" id="KW-0406">Ion transport</keyword>
<dbReference type="CDD" id="cd13553">
    <property type="entry name" value="PBP2_NrtA_CpmA_like"/>
    <property type="match status" value="1"/>
</dbReference>
<keyword evidence="4" id="KW-0997">Cell inner membrane</keyword>
<dbReference type="Pfam" id="PF13379">
    <property type="entry name" value="NMT1_2"/>
    <property type="match status" value="1"/>
</dbReference>
<evidence type="ECO:0000256" key="8">
    <source>
        <dbReference type="ARBA" id="ARBA00024031"/>
    </source>
</evidence>
<feature type="signal peptide" evidence="9">
    <location>
        <begin position="1"/>
        <end position="18"/>
    </location>
</feature>
<comment type="similarity">
    <text evidence="8">Belongs to the CmpA/NrtA family.</text>
</comment>
<dbReference type="PROSITE" id="PS51318">
    <property type="entry name" value="TAT"/>
    <property type="match status" value="1"/>
</dbReference>